<keyword evidence="2 5" id="KW-0808">Transferase</keyword>
<keyword evidence="3 5" id="KW-0520">NAD</keyword>
<comment type="similarity">
    <text evidence="1 5">Belongs to the KptA/TPT1 family.</text>
</comment>
<dbReference type="GO" id="GO:0003950">
    <property type="term" value="F:NAD+ poly-ADP-ribosyltransferase activity"/>
    <property type="evidence" value="ECO:0007669"/>
    <property type="project" value="InterPro"/>
</dbReference>
<dbReference type="Gene3D" id="3.20.170.30">
    <property type="match status" value="1"/>
</dbReference>
<evidence type="ECO:0000256" key="3">
    <source>
        <dbReference type="ARBA" id="ARBA00023027"/>
    </source>
</evidence>
<dbReference type="Gene3D" id="1.10.10.970">
    <property type="entry name" value="RNA 2'-phosphotransferase, Tpt1/KptA family, N-terminal domain"/>
    <property type="match status" value="1"/>
</dbReference>
<accession>A0A517RKT6</accession>
<dbReference type="HAMAP" id="MF_00299">
    <property type="entry name" value="KptA"/>
    <property type="match status" value="1"/>
</dbReference>
<name>A0A517RKT6_9PLAN</name>
<dbReference type="Pfam" id="PF01885">
    <property type="entry name" value="PTS_2-RNA"/>
    <property type="match status" value="1"/>
</dbReference>
<dbReference type="GO" id="GO:0000215">
    <property type="term" value="F:tRNA 2'-phosphotransferase activity"/>
    <property type="evidence" value="ECO:0007669"/>
    <property type="project" value="TreeGrafter"/>
</dbReference>
<dbReference type="KEGG" id="gaz:Pan241w_45950"/>
<dbReference type="PANTHER" id="PTHR12684">
    <property type="entry name" value="PUTATIVE PHOSPHOTRANSFERASE"/>
    <property type="match status" value="1"/>
</dbReference>
<dbReference type="PANTHER" id="PTHR12684:SF2">
    <property type="entry name" value="TRNA 2'-PHOSPHOTRANSFERASE 1"/>
    <property type="match status" value="1"/>
</dbReference>
<evidence type="ECO:0000256" key="5">
    <source>
        <dbReference type="HAMAP-Rule" id="MF_00299"/>
    </source>
</evidence>
<dbReference type="Proteomes" id="UP000317171">
    <property type="component" value="Chromosome"/>
</dbReference>
<dbReference type="InterPro" id="IPR042080">
    <property type="entry name" value="RNA_2'-PTrans_N"/>
</dbReference>
<keyword evidence="7" id="KW-1185">Reference proteome</keyword>
<evidence type="ECO:0000256" key="2">
    <source>
        <dbReference type="ARBA" id="ARBA00022679"/>
    </source>
</evidence>
<evidence type="ECO:0000256" key="4">
    <source>
        <dbReference type="ARBA" id="ARBA00025212"/>
    </source>
</evidence>
<evidence type="ECO:0000256" key="1">
    <source>
        <dbReference type="ARBA" id="ARBA00009836"/>
    </source>
</evidence>
<protein>
    <recommendedName>
        <fullName evidence="5">Probable RNA 2'-phosphotransferase</fullName>
        <ecNumber evidence="5">2.7.1.-</ecNumber>
    </recommendedName>
</protein>
<dbReference type="InterPro" id="IPR022928">
    <property type="entry name" value="RNA_2'-PTrans_KptA"/>
</dbReference>
<comment type="function">
    <text evidence="4 5">Removes the 2'-phosphate from RNA via an intermediate in which the phosphate is ADP-ribosylated by NAD followed by a presumed transesterification to release the RNA and generate ADP-ribose 1''-2''-cyclic phosphate (APPR&gt;P). May function as an ADP-ribosylase.</text>
</comment>
<dbReference type="EC" id="2.7.1.-" evidence="5"/>
<dbReference type="AlphaFoldDB" id="A0A517RKT6"/>
<dbReference type="OrthoDB" id="4537997at2"/>
<dbReference type="InterPro" id="IPR002745">
    <property type="entry name" value="Ptrans_KptA/Tpt1"/>
</dbReference>
<dbReference type="NCBIfam" id="NF002014">
    <property type="entry name" value="PRK00819.1-4"/>
    <property type="match status" value="1"/>
</dbReference>
<reference evidence="6 7" key="1">
    <citation type="submission" date="2019-02" db="EMBL/GenBank/DDBJ databases">
        <title>Deep-cultivation of Planctomycetes and their phenomic and genomic characterization uncovers novel biology.</title>
        <authorList>
            <person name="Wiegand S."/>
            <person name="Jogler M."/>
            <person name="Boedeker C."/>
            <person name="Pinto D."/>
            <person name="Vollmers J."/>
            <person name="Rivas-Marin E."/>
            <person name="Kohn T."/>
            <person name="Peeters S.H."/>
            <person name="Heuer A."/>
            <person name="Rast P."/>
            <person name="Oberbeckmann S."/>
            <person name="Bunk B."/>
            <person name="Jeske O."/>
            <person name="Meyerdierks A."/>
            <person name="Storesund J.E."/>
            <person name="Kallscheuer N."/>
            <person name="Luecker S."/>
            <person name="Lage O.M."/>
            <person name="Pohl T."/>
            <person name="Merkel B.J."/>
            <person name="Hornburger P."/>
            <person name="Mueller R.-W."/>
            <person name="Bruemmer F."/>
            <person name="Labrenz M."/>
            <person name="Spormann A.M."/>
            <person name="Op den Camp H."/>
            <person name="Overmann J."/>
            <person name="Amann R."/>
            <person name="Jetten M.S.M."/>
            <person name="Mascher T."/>
            <person name="Medema M.H."/>
            <person name="Devos D.P."/>
            <person name="Kaster A.-K."/>
            <person name="Ovreas L."/>
            <person name="Rohde M."/>
            <person name="Galperin M.Y."/>
            <person name="Jogler C."/>
        </authorList>
    </citation>
    <scope>NUCLEOTIDE SEQUENCE [LARGE SCALE GENOMIC DNA]</scope>
    <source>
        <strain evidence="6 7">Pan241w</strain>
    </source>
</reference>
<organism evidence="6 7">
    <name type="scientific">Gimesia alba</name>
    <dbReference type="NCBI Taxonomy" id="2527973"/>
    <lineage>
        <taxon>Bacteria</taxon>
        <taxon>Pseudomonadati</taxon>
        <taxon>Planctomycetota</taxon>
        <taxon>Planctomycetia</taxon>
        <taxon>Planctomycetales</taxon>
        <taxon>Planctomycetaceae</taxon>
        <taxon>Gimesia</taxon>
    </lineage>
</organism>
<gene>
    <name evidence="5" type="primary">kptA</name>
    <name evidence="6" type="ORF">Pan241w_45950</name>
</gene>
<sequence length="181" mass="20774">MNEKEVRRKSKFLSLVLRHQPETIGISLDESGWIDVEELLTSMARHGKSMSRNTLEMVVRTNDKQRFSFDETGTRIRANQGHSVKIDLGYEAAVPPEILFHGTPREFVDSIAREGLKKMQRHHVHLHVDEQTSLTVGRRRGTPVLLRVRSLEMHQAGCEFFVTPNQVWLTESVPAAYIDFP</sequence>
<dbReference type="GO" id="GO:0006388">
    <property type="term" value="P:tRNA splicing, via endonucleolytic cleavage and ligation"/>
    <property type="evidence" value="ECO:0007669"/>
    <property type="project" value="UniProtKB-UniRule"/>
</dbReference>
<evidence type="ECO:0000313" key="6">
    <source>
        <dbReference type="EMBL" id="QDT44485.1"/>
    </source>
</evidence>
<dbReference type="InterPro" id="IPR042081">
    <property type="entry name" value="RNA_2'-PTrans_C"/>
</dbReference>
<dbReference type="EMBL" id="CP036269">
    <property type="protein sequence ID" value="QDT44485.1"/>
    <property type="molecule type" value="Genomic_DNA"/>
</dbReference>
<evidence type="ECO:0000313" key="7">
    <source>
        <dbReference type="Proteomes" id="UP000317171"/>
    </source>
</evidence>
<proteinExistence type="inferred from homology"/>
<dbReference type="SUPFAM" id="SSF56399">
    <property type="entry name" value="ADP-ribosylation"/>
    <property type="match status" value="1"/>
</dbReference>
<dbReference type="RefSeq" id="WP_145219983.1">
    <property type="nucleotide sequence ID" value="NZ_CP036269.1"/>
</dbReference>